<gene>
    <name evidence="10 13" type="primary">hisH</name>
    <name evidence="13" type="ORF">BABA_02030</name>
</gene>
<evidence type="ECO:0000259" key="12">
    <source>
        <dbReference type="Pfam" id="PF00117"/>
    </source>
</evidence>
<dbReference type="PROSITE" id="PS51273">
    <property type="entry name" value="GATASE_TYPE_1"/>
    <property type="match status" value="1"/>
</dbReference>
<dbReference type="STRING" id="1117379.BABA_02030"/>
<comment type="function">
    <text evidence="10">IGPS catalyzes the conversion of PRFAR and glutamine to IGP, AICAR and glutamate. The HisH subunit catalyzes the hydrolysis of glutamine to glutamate and ammonia as part of the synthesis of IGP and AICAR. The resulting ammonia molecule is channeled to the active site of HisF.</text>
</comment>
<keyword evidence="3 10" id="KW-0028">Amino-acid biosynthesis</keyword>
<evidence type="ECO:0000256" key="8">
    <source>
        <dbReference type="ARBA" id="ARBA00047838"/>
    </source>
</evidence>
<evidence type="ECO:0000256" key="6">
    <source>
        <dbReference type="ARBA" id="ARBA00023102"/>
    </source>
</evidence>
<dbReference type="CDD" id="cd01748">
    <property type="entry name" value="GATase1_IGP_Synthase"/>
    <property type="match status" value="1"/>
</dbReference>
<dbReference type="Proteomes" id="UP000006316">
    <property type="component" value="Unassembled WGS sequence"/>
</dbReference>
<name>K6DFT6_9BACI</name>
<accession>K6DFT6</accession>
<dbReference type="PATRIC" id="fig|1117379.3.peg.427"/>
<comment type="catalytic activity">
    <reaction evidence="9 10">
        <text>L-glutamine + H2O = L-glutamate + NH4(+)</text>
        <dbReference type="Rhea" id="RHEA:15889"/>
        <dbReference type="ChEBI" id="CHEBI:15377"/>
        <dbReference type="ChEBI" id="CHEBI:28938"/>
        <dbReference type="ChEBI" id="CHEBI:29985"/>
        <dbReference type="ChEBI" id="CHEBI:58359"/>
        <dbReference type="EC" id="3.5.1.2"/>
    </reaction>
</comment>
<evidence type="ECO:0000256" key="11">
    <source>
        <dbReference type="PIRSR" id="PIRSR000495-1"/>
    </source>
</evidence>
<reference evidence="13 14" key="1">
    <citation type="journal article" date="2012" name="Front. Microbiol.">
        <title>Redundancy and modularity in membrane-associated dissimilatory nitrate reduction in Bacillus.</title>
        <authorList>
            <person name="Heylen K."/>
            <person name="Keltjens J."/>
        </authorList>
    </citation>
    <scope>NUCLEOTIDE SEQUENCE [LARGE SCALE GENOMIC DNA]</scope>
    <source>
        <strain evidence="14">LMG 21833T</strain>
    </source>
</reference>
<dbReference type="GO" id="GO:0000107">
    <property type="term" value="F:imidazoleglycerol-phosphate synthase activity"/>
    <property type="evidence" value="ECO:0007669"/>
    <property type="project" value="UniProtKB-UniRule"/>
</dbReference>
<evidence type="ECO:0000256" key="3">
    <source>
        <dbReference type="ARBA" id="ARBA00022605"/>
    </source>
</evidence>
<feature type="domain" description="Glutamine amidotransferase" evidence="12">
    <location>
        <begin position="22"/>
        <end position="214"/>
    </location>
</feature>
<dbReference type="GO" id="GO:0000105">
    <property type="term" value="P:L-histidine biosynthetic process"/>
    <property type="evidence" value="ECO:0007669"/>
    <property type="project" value="UniProtKB-UniRule"/>
</dbReference>
<evidence type="ECO:0000256" key="2">
    <source>
        <dbReference type="ARBA" id="ARBA00011152"/>
    </source>
</evidence>
<evidence type="ECO:0000313" key="14">
    <source>
        <dbReference type="Proteomes" id="UP000006316"/>
    </source>
</evidence>
<dbReference type="UniPathway" id="UPA00031">
    <property type="reaction ID" value="UER00010"/>
</dbReference>
<evidence type="ECO:0000256" key="1">
    <source>
        <dbReference type="ARBA" id="ARBA00005091"/>
    </source>
</evidence>
<dbReference type="NCBIfam" id="TIGR01855">
    <property type="entry name" value="IMP_synth_hisH"/>
    <property type="match status" value="1"/>
</dbReference>
<comment type="catalytic activity">
    <reaction evidence="8 10">
        <text>5-[(5-phospho-1-deoxy-D-ribulos-1-ylimino)methylamino]-1-(5-phospho-beta-D-ribosyl)imidazole-4-carboxamide + L-glutamine = D-erythro-1-(imidazol-4-yl)glycerol 3-phosphate + 5-amino-1-(5-phospho-beta-D-ribosyl)imidazole-4-carboxamide + L-glutamate + H(+)</text>
        <dbReference type="Rhea" id="RHEA:24793"/>
        <dbReference type="ChEBI" id="CHEBI:15378"/>
        <dbReference type="ChEBI" id="CHEBI:29985"/>
        <dbReference type="ChEBI" id="CHEBI:58278"/>
        <dbReference type="ChEBI" id="CHEBI:58359"/>
        <dbReference type="ChEBI" id="CHEBI:58475"/>
        <dbReference type="ChEBI" id="CHEBI:58525"/>
        <dbReference type="EC" id="4.3.2.10"/>
    </reaction>
</comment>
<proteinExistence type="inferred from homology"/>
<dbReference type="GO" id="GO:0005737">
    <property type="term" value="C:cytoplasm"/>
    <property type="evidence" value="ECO:0007669"/>
    <property type="project" value="UniProtKB-SubCell"/>
</dbReference>
<evidence type="ECO:0000256" key="7">
    <source>
        <dbReference type="ARBA" id="ARBA00023239"/>
    </source>
</evidence>
<keyword evidence="14" id="KW-1185">Reference proteome</keyword>
<dbReference type="GO" id="GO:0004359">
    <property type="term" value="F:glutaminase activity"/>
    <property type="evidence" value="ECO:0007669"/>
    <property type="project" value="UniProtKB-EC"/>
</dbReference>
<protein>
    <recommendedName>
        <fullName evidence="10">Imidazole glycerol phosphate synthase subunit HisH</fullName>
        <ecNumber evidence="10">4.3.2.10</ecNumber>
    </recommendedName>
    <alternativeName>
        <fullName evidence="10">IGP synthase glutaminase subunit</fullName>
        <ecNumber evidence="10">3.5.1.2</ecNumber>
    </alternativeName>
    <alternativeName>
        <fullName evidence="10">IGP synthase subunit HisH</fullName>
    </alternativeName>
    <alternativeName>
        <fullName evidence="10">ImGP synthase subunit HisH</fullName>
        <shortName evidence="10">IGPS subunit HisH</shortName>
    </alternativeName>
</protein>
<dbReference type="GO" id="GO:0016829">
    <property type="term" value="F:lyase activity"/>
    <property type="evidence" value="ECO:0007669"/>
    <property type="project" value="UniProtKB-KW"/>
</dbReference>
<dbReference type="Gene3D" id="3.40.50.880">
    <property type="match status" value="1"/>
</dbReference>
<dbReference type="InterPro" id="IPR010139">
    <property type="entry name" value="Imidazole-glycPsynth_HisH"/>
</dbReference>
<dbReference type="InterPro" id="IPR017926">
    <property type="entry name" value="GATASE"/>
</dbReference>
<dbReference type="PROSITE" id="PS51274">
    <property type="entry name" value="GATASE_COBBQ"/>
    <property type="match status" value="1"/>
</dbReference>
<dbReference type="Pfam" id="PF00117">
    <property type="entry name" value="GATase"/>
    <property type="match status" value="1"/>
</dbReference>
<dbReference type="EC" id="4.3.2.10" evidence="10"/>
<comment type="pathway">
    <text evidence="1 10">Amino-acid biosynthesis; L-histidine biosynthesis; L-histidine from 5-phospho-alpha-D-ribose 1-diphosphate: step 5/9.</text>
</comment>
<feature type="active site" evidence="10 11">
    <location>
        <position position="200"/>
    </location>
</feature>
<keyword evidence="13" id="KW-0328">Glycosyltransferase</keyword>
<evidence type="ECO:0000256" key="5">
    <source>
        <dbReference type="ARBA" id="ARBA00022962"/>
    </source>
</evidence>
<dbReference type="eggNOG" id="COG0118">
    <property type="taxonomic scope" value="Bacteria"/>
</dbReference>
<dbReference type="SUPFAM" id="SSF52317">
    <property type="entry name" value="Class I glutamine amidotransferase-like"/>
    <property type="match status" value="1"/>
</dbReference>
<dbReference type="PANTHER" id="PTHR42701">
    <property type="entry name" value="IMIDAZOLE GLYCEROL PHOSPHATE SYNTHASE SUBUNIT HISH"/>
    <property type="match status" value="1"/>
</dbReference>
<feature type="active site" description="Nucleophile" evidence="10 11">
    <location>
        <position position="91"/>
    </location>
</feature>
<comment type="caution">
    <text evidence="13">The sequence shown here is derived from an EMBL/GenBank/DDBJ whole genome shotgun (WGS) entry which is preliminary data.</text>
</comment>
<sequence length="224" mass="24895">MVPDNNITPRKVATGAMIGIVDYGMGNLFSVSKALERLDADYFISADKTKLLQADALILPGVGSFRDAMERLPVETIKDFAATGKPLLGICLGMQLLFEQSEENGPTKGLGLLPGSVRRFPGKTQLGETYKVPHMGWNKLEFTKQSPLLKNLTEDYVYFVHSYYVDAENSEVLLAKTDYHEKVSAIVGKDNIYGMQFHPEKSSRLGMALLNNFLQTVQEREAVQ</sequence>
<evidence type="ECO:0000256" key="4">
    <source>
        <dbReference type="ARBA" id="ARBA00022801"/>
    </source>
</evidence>
<keyword evidence="7 10" id="KW-0456">Lyase</keyword>
<dbReference type="AlphaFoldDB" id="K6DFT6"/>
<comment type="subcellular location">
    <subcellularLocation>
        <location evidence="10">Cytoplasm</location>
    </subcellularLocation>
</comment>
<keyword evidence="10" id="KW-0963">Cytoplasm</keyword>
<keyword evidence="4 10" id="KW-0378">Hydrolase</keyword>
<evidence type="ECO:0000256" key="9">
    <source>
        <dbReference type="ARBA" id="ARBA00049534"/>
    </source>
</evidence>
<evidence type="ECO:0000256" key="10">
    <source>
        <dbReference type="HAMAP-Rule" id="MF_00278"/>
    </source>
</evidence>
<dbReference type="InterPro" id="IPR029062">
    <property type="entry name" value="Class_I_gatase-like"/>
</dbReference>
<organism evidence="13 14">
    <name type="scientific">Neobacillus bataviensis LMG 21833</name>
    <dbReference type="NCBI Taxonomy" id="1117379"/>
    <lineage>
        <taxon>Bacteria</taxon>
        <taxon>Bacillati</taxon>
        <taxon>Bacillota</taxon>
        <taxon>Bacilli</taxon>
        <taxon>Bacillales</taxon>
        <taxon>Bacillaceae</taxon>
        <taxon>Neobacillus</taxon>
    </lineage>
</organism>
<evidence type="ECO:0000313" key="13">
    <source>
        <dbReference type="EMBL" id="EKN71422.1"/>
    </source>
</evidence>
<keyword evidence="5 10" id="KW-0315">Glutamine amidotransferase</keyword>
<dbReference type="PANTHER" id="PTHR42701:SF1">
    <property type="entry name" value="IMIDAZOLE GLYCEROL PHOSPHATE SYNTHASE SUBUNIT HISH"/>
    <property type="match status" value="1"/>
</dbReference>
<dbReference type="PIRSF" id="PIRSF000495">
    <property type="entry name" value="Amidotransf_hisH"/>
    <property type="match status" value="1"/>
</dbReference>
<dbReference type="HAMAP" id="MF_00278">
    <property type="entry name" value="HisH"/>
    <property type="match status" value="1"/>
</dbReference>
<keyword evidence="13" id="KW-0808">Transferase</keyword>
<comment type="subunit">
    <text evidence="2 10">Heterodimer of HisH and HisF.</text>
</comment>
<feature type="active site" evidence="10 11">
    <location>
        <position position="198"/>
    </location>
</feature>
<dbReference type="EC" id="3.5.1.2" evidence="10"/>
<dbReference type="EMBL" id="AJLS01000009">
    <property type="protein sequence ID" value="EKN71422.1"/>
    <property type="molecule type" value="Genomic_DNA"/>
</dbReference>
<keyword evidence="6 10" id="KW-0368">Histidine biosynthesis</keyword>